<comment type="caution">
    <text evidence="1">The sequence shown here is derived from an EMBL/GenBank/DDBJ whole genome shotgun (WGS) entry which is preliminary data.</text>
</comment>
<name>M0MHT1_9EURY</name>
<reference evidence="1 2" key="1">
    <citation type="journal article" date="2014" name="PLoS Genet.">
        <title>Phylogenetically driven sequencing of extremely halophilic archaea reveals strategies for static and dynamic osmo-response.</title>
        <authorList>
            <person name="Becker E.A."/>
            <person name="Seitzer P.M."/>
            <person name="Tritt A."/>
            <person name="Larsen D."/>
            <person name="Krusor M."/>
            <person name="Yao A.I."/>
            <person name="Wu D."/>
            <person name="Madern D."/>
            <person name="Eisen J.A."/>
            <person name="Darling A.E."/>
            <person name="Facciotti M.T."/>
        </authorList>
    </citation>
    <scope>NUCLEOTIDE SEQUENCE [LARGE SCALE GENOMIC DNA]</scope>
    <source>
        <strain evidence="1 2">DSM 5350</strain>
    </source>
</reference>
<sequence length="103" mass="11080">MVSVLTLDVDALPTDGRVVVADTADGGVLVFVERGVTETVEWGEHYLFDGCVVVTEDAPDEARSEWADEYLDVLDAETGEYVTEGEPEDLADDGELVALEAVC</sequence>
<keyword evidence="2" id="KW-1185">Reference proteome</keyword>
<organism evidence="1 2">
    <name type="scientific">Halococcus saccharolyticus DSM 5350</name>
    <dbReference type="NCBI Taxonomy" id="1227455"/>
    <lineage>
        <taxon>Archaea</taxon>
        <taxon>Methanobacteriati</taxon>
        <taxon>Methanobacteriota</taxon>
        <taxon>Stenosarchaea group</taxon>
        <taxon>Halobacteria</taxon>
        <taxon>Halobacteriales</taxon>
        <taxon>Halococcaceae</taxon>
        <taxon>Halococcus</taxon>
    </lineage>
</organism>
<dbReference type="AlphaFoldDB" id="M0MHT1"/>
<dbReference type="Proteomes" id="UP000011669">
    <property type="component" value="Unassembled WGS sequence"/>
</dbReference>
<dbReference type="InParanoid" id="M0MHT1"/>
<proteinExistence type="predicted"/>
<dbReference type="EMBL" id="AOMD01000025">
    <property type="protein sequence ID" value="EMA44269.1"/>
    <property type="molecule type" value="Genomic_DNA"/>
</dbReference>
<protein>
    <submittedName>
        <fullName evidence="1">Uncharacterized protein</fullName>
    </submittedName>
</protein>
<evidence type="ECO:0000313" key="2">
    <source>
        <dbReference type="Proteomes" id="UP000011669"/>
    </source>
</evidence>
<gene>
    <name evidence="1" type="ORF">C449_12103</name>
</gene>
<dbReference type="PATRIC" id="fig|1227455.4.peg.2478"/>
<dbReference type="STRING" id="1227455.C449_12103"/>
<accession>M0MHT1</accession>
<evidence type="ECO:0000313" key="1">
    <source>
        <dbReference type="EMBL" id="EMA44269.1"/>
    </source>
</evidence>
<dbReference type="RefSeq" id="WP_006078282.1">
    <property type="nucleotide sequence ID" value="NZ_AOMD01000025.1"/>
</dbReference>